<sequence length="131" mass="12791">MDTNTPAPAPPRPTTDERPADEVPGDGRALVPAPPVPAPAPVDDPTARGLAIAALVTAAAGFGPVAIVLGHIALVRLPAATDGRGLAIAGLVLGYITTVGFVIGMLVVAIMTILPILVIAIIAIGSAAGAG</sequence>
<accession>A0A7J5BU40</accession>
<dbReference type="AlphaFoldDB" id="A0A7J5BU40"/>
<evidence type="ECO:0000256" key="2">
    <source>
        <dbReference type="SAM" id="Phobius"/>
    </source>
</evidence>
<dbReference type="InterPro" id="IPR025241">
    <property type="entry name" value="DUF4190"/>
</dbReference>
<evidence type="ECO:0000259" key="3">
    <source>
        <dbReference type="Pfam" id="PF13828"/>
    </source>
</evidence>
<evidence type="ECO:0000313" key="5">
    <source>
        <dbReference type="Proteomes" id="UP000467240"/>
    </source>
</evidence>
<reference evidence="4 5" key="1">
    <citation type="submission" date="2019-09" db="EMBL/GenBank/DDBJ databases">
        <title>Phylogeny of genus Pseudoclavibacter and closely related genus.</title>
        <authorList>
            <person name="Li Y."/>
        </authorList>
    </citation>
    <scope>NUCLEOTIDE SEQUENCE [LARGE SCALE GENOMIC DNA]</scope>
    <source>
        <strain evidence="4 5">DSM 23821</strain>
    </source>
</reference>
<keyword evidence="2" id="KW-1133">Transmembrane helix</keyword>
<organism evidence="4 5">
    <name type="scientific">Pseudoclavibacter chungangensis</name>
    <dbReference type="NCBI Taxonomy" id="587635"/>
    <lineage>
        <taxon>Bacteria</taxon>
        <taxon>Bacillati</taxon>
        <taxon>Actinomycetota</taxon>
        <taxon>Actinomycetes</taxon>
        <taxon>Micrococcales</taxon>
        <taxon>Microbacteriaceae</taxon>
        <taxon>Pseudoclavibacter</taxon>
    </lineage>
</organism>
<name>A0A7J5BU40_9MICO</name>
<feature type="transmembrane region" description="Helical" evidence="2">
    <location>
        <begin position="86"/>
        <end position="107"/>
    </location>
</feature>
<feature type="domain" description="DUF4190" evidence="3">
    <location>
        <begin position="50"/>
        <end position="103"/>
    </location>
</feature>
<feature type="transmembrane region" description="Helical" evidence="2">
    <location>
        <begin position="50"/>
        <end position="74"/>
    </location>
</feature>
<proteinExistence type="predicted"/>
<dbReference type="OrthoDB" id="4374883at2"/>
<dbReference type="EMBL" id="WBJZ01000008">
    <property type="protein sequence ID" value="KAB1657855.1"/>
    <property type="molecule type" value="Genomic_DNA"/>
</dbReference>
<evidence type="ECO:0000313" key="4">
    <source>
        <dbReference type="EMBL" id="KAB1657855.1"/>
    </source>
</evidence>
<keyword evidence="5" id="KW-1185">Reference proteome</keyword>
<keyword evidence="2" id="KW-0812">Transmembrane</keyword>
<dbReference type="RefSeq" id="WP_158040337.1">
    <property type="nucleotide sequence ID" value="NZ_JACCFV010000001.1"/>
</dbReference>
<evidence type="ECO:0000256" key="1">
    <source>
        <dbReference type="SAM" id="MobiDB-lite"/>
    </source>
</evidence>
<dbReference type="Pfam" id="PF13828">
    <property type="entry name" value="DUF4190"/>
    <property type="match status" value="1"/>
</dbReference>
<comment type="caution">
    <text evidence="4">The sequence shown here is derived from an EMBL/GenBank/DDBJ whole genome shotgun (WGS) entry which is preliminary data.</text>
</comment>
<gene>
    <name evidence="4" type="ORF">F8O01_07895</name>
</gene>
<feature type="transmembrane region" description="Helical" evidence="2">
    <location>
        <begin position="113"/>
        <end position="130"/>
    </location>
</feature>
<keyword evidence="2" id="KW-0472">Membrane</keyword>
<feature type="region of interest" description="Disordered" evidence="1">
    <location>
        <begin position="1"/>
        <end position="39"/>
    </location>
</feature>
<protein>
    <submittedName>
        <fullName evidence="4">DUF4190 domain-containing protein</fullName>
    </submittedName>
</protein>
<dbReference type="Proteomes" id="UP000467240">
    <property type="component" value="Unassembled WGS sequence"/>
</dbReference>